<organism evidence="1 2">
    <name type="scientific">Bagarius yarrelli</name>
    <name type="common">Goonch</name>
    <name type="synonym">Bagrus yarrelli</name>
    <dbReference type="NCBI Taxonomy" id="175774"/>
    <lineage>
        <taxon>Eukaryota</taxon>
        <taxon>Metazoa</taxon>
        <taxon>Chordata</taxon>
        <taxon>Craniata</taxon>
        <taxon>Vertebrata</taxon>
        <taxon>Euteleostomi</taxon>
        <taxon>Actinopterygii</taxon>
        <taxon>Neopterygii</taxon>
        <taxon>Teleostei</taxon>
        <taxon>Ostariophysi</taxon>
        <taxon>Siluriformes</taxon>
        <taxon>Sisoridae</taxon>
        <taxon>Sisorinae</taxon>
        <taxon>Bagarius</taxon>
    </lineage>
</organism>
<dbReference type="EMBL" id="VCAZ01000068">
    <property type="protein sequence ID" value="TSO57298.1"/>
    <property type="molecule type" value="Genomic_DNA"/>
</dbReference>
<keyword evidence="2" id="KW-1185">Reference proteome</keyword>
<name>A0A556UF91_BAGYA</name>
<accession>A0A556UF91</accession>
<protein>
    <submittedName>
        <fullName evidence="1">Uncharacterized protein</fullName>
    </submittedName>
</protein>
<gene>
    <name evidence="1" type="ORF">Baya_10436</name>
</gene>
<reference evidence="1 2" key="1">
    <citation type="journal article" date="2019" name="Genome Biol. Evol.">
        <title>Whole-Genome Sequencing of the Giant Devil Catfish, Bagarius yarrelli.</title>
        <authorList>
            <person name="Jiang W."/>
            <person name="Lv Y."/>
            <person name="Cheng L."/>
            <person name="Yang K."/>
            <person name="Chao B."/>
            <person name="Wang X."/>
            <person name="Li Y."/>
            <person name="Pan X."/>
            <person name="You X."/>
            <person name="Zhang Y."/>
            <person name="Yang J."/>
            <person name="Li J."/>
            <person name="Zhang X."/>
            <person name="Liu S."/>
            <person name="Sun C."/>
            <person name="Yang J."/>
            <person name="Shi Q."/>
        </authorList>
    </citation>
    <scope>NUCLEOTIDE SEQUENCE [LARGE SCALE GENOMIC DNA]</scope>
    <source>
        <strain evidence="1">JWS20170419001</strain>
        <tissue evidence="1">Muscle</tissue>
    </source>
</reference>
<evidence type="ECO:0000313" key="1">
    <source>
        <dbReference type="EMBL" id="TSO57298.1"/>
    </source>
</evidence>
<proteinExistence type="predicted"/>
<evidence type="ECO:0000313" key="2">
    <source>
        <dbReference type="Proteomes" id="UP000319801"/>
    </source>
</evidence>
<dbReference type="Proteomes" id="UP000319801">
    <property type="component" value="Unassembled WGS sequence"/>
</dbReference>
<comment type="caution">
    <text evidence="1">The sequence shown here is derived from an EMBL/GenBank/DDBJ whole genome shotgun (WGS) entry which is preliminary data.</text>
</comment>
<dbReference type="AlphaFoldDB" id="A0A556UF91"/>
<sequence>MLTVLDVPSVVVHFGPRARDMGVRRNKAGRINGNPKKEKSFSALKSTPCLSLPFLVFLCLCPAVAKEKRSFSPGMSPPPFLLFLCNPLSSGLICPVQARRVQLLLFNQPIGEVRWKREGESVKVNGGGTHQRQSFLLLKSSPLFLSSTDRE</sequence>